<dbReference type="EMBL" id="PKJX01000008">
    <property type="protein sequence ID" value="PLA55566.1"/>
    <property type="molecule type" value="Genomic_DNA"/>
</dbReference>
<accession>A0AAP8LV16</accession>
<evidence type="ECO:0000313" key="2">
    <source>
        <dbReference type="EMBL" id="PLA55566.1"/>
    </source>
</evidence>
<dbReference type="GeneID" id="69830144"/>
<keyword evidence="1" id="KW-0812">Transmembrane</keyword>
<feature type="transmembrane region" description="Helical" evidence="1">
    <location>
        <begin position="72"/>
        <end position="97"/>
    </location>
</feature>
<organism evidence="2 3">
    <name type="scientific">Lacticaseibacillus rhamnosus</name>
    <name type="common">Lactobacillus rhamnosus</name>
    <dbReference type="NCBI Taxonomy" id="47715"/>
    <lineage>
        <taxon>Bacteria</taxon>
        <taxon>Bacillati</taxon>
        <taxon>Bacillota</taxon>
        <taxon>Bacilli</taxon>
        <taxon>Lactobacillales</taxon>
        <taxon>Lactobacillaceae</taxon>
        <taxon>Lacticaseibacillus</taxon>
    </lineage>
</organism>
<evidence type="ECO:0000313" key="3">
    <source>
        <dbReference type="Proteomes" id="UP000234212"/>
    </source>
</evidence>
<sequence>MKTKSKLLIGNNAMLTVIFGLMLLLAFSGLKDFIVAVSIGFIALLVIAVLIFLWQIYLLLEKSSLGWSFNMISGLYTLLVGLAILTFANFFIGFVVFP</sequence>
<feature type="transmembrane region" description="Helical" evidence="1">
    <location>
        <begin position="33"/>
        <end position="60"/>
    </location>
</feature>
<comment type="caution">
    <text evidence="2">The sequence shown here is derived from an EMBL/GenBank/DDBJ whole genome shotgun (WGS) entry which is preliminary data.</text>
</comment>
<dbReference type="AlphaFoldDB" id="A0AAP8LV16"/>
<name>A0AAP8LV16_LACRH</name>
<keyword evidence="1" id="KW-1133">Transmembrane helix</keyword>
<dbReference type="Proteomes" id="UP000234212">
    <property type="component" value="Unassembled WGS sequence"/>
</dbReference>
<feature type="transmembrane region" description="Helical" evidence="1">
    <location>
        <begin position="7"/>
        <end position="27"/>
    </location>
</feature>
<reference evidence="2 3" key="1">
    <citation type="submission" date="2017-12" db="EMBL/GenBank/DDBJ databases">
        <title>Phylogenetic diversity of female urinary microbiome.</title>
        <authorList>
            <person name="Thomas-White K."/>
            <person name="Wolfe A.J."/>
        </authorList>
    </citation>
    <scope>NUCLEOTIDE SEQUENCE [LARGE SCALE GENOMIC DNA]</scope>
    <source>
        <strain evidence="2 3">UMB0004</strain>
    </source>
</reference>
<dbReference type="RefSeq" id="WP_047676344.1">
    <property type="nucleotide sequence ID" value="NZ_CP017063.1"/>
</dbReference>
<keyword evidence="1" id="KW-0472">Membrane</keyword>
<gene>
    <name evidence="2" type="ORF">CYJ91_12695</name>
</gene>
<protein>
    <submittedName>
        <fullName evidence="2">Uncharacterized protein</fullName>
    </submittedName>
</protein>
<proteinExistence type="predicted"/>
<evidence type="ECO:0000256" key="1">
    <source>
        <dbReference type="SAM" id="Phobius"/>
    </source>
</evidence>